<feature type="active site" evidence="14">
    <location>
        <position position="415"/>
    </location>
</feature>
<evidence type="ECO:0000256" key="7">
    <source>
        <dbReference type="ARBA" id="ARBA00022628"/>
    </source>
</evidence>
<evidence type="ECO:0000259" key="17">
    <source>
        <dbReference type="Pfam" id="PF21995"/>
    </source>
</evidence>
<evidence type="ECO:0000256" key="3">
    <source>
        <dbReference type="ARBA" id="ARBA00011245"/>
    </source>
</evidence>
<feature type="domain" description="Ribonucleotide reductase alpha-helical" evidence="16">
    <location>
        <begin position="9"/>
        <end position="107"/>
    </location>
</feature>
<comment type="cofactor">
    <cofactor evidence="1">
        <name>adenosylcob(III)alamin</name>
        <dbReference type="ChEBI" id="CHEBI:18408"/>
    </cofactor>
</comment>
<dbReference type="GO" id="GO:0031419">
    <property type="term" value="F:cobalamin binding"/>
    <property type="evidence" value="ECO:0007669"/>
    <property type="project" value="UniProtKB-KW"/>
</dbReference>
<feature type="active site" evidence="14">
    <location>
        <position position="417"/>
    </location>
</feature>
<evidence type="ECO:0000256" key="8">
    <source>
        <dbReference type="ARBA" id="ARBA00022705"/>
    </source>
</evidence>
<comment type="subunit">
    <text evidence="3">Monomer.</text>
</comment>
<comment type="caution">
    <text evidence="18">The sequence shown here is derived from an EMBL/GenBank/DDBJ whole genome shotgun (WGS) entry which is preliminary data.</text>
</comment>
<gene>
    <name evidence="18" type="primary">nrdJ</name>
    <name evidence="18" type="ORF">E5351_03310</name>
</gene>
<dbReference type="Gene3D" id="3.90.1390.10">
    <property type="entry name" value="b-12 dependent (class ii) ribonucleotide reductase, chain A, domain 3"/>
    <property type="match status" value="1"/>
</dbReference>
<comment type="similarity">
    <text evidence="2">Belongs to the class II ribonucleoside-triphosphate reductase family.</text>
</comment>
<dbReference type="Gene3D" id="3.20.70.20">
    <property type="match status" value="1"/>
</dbReference>
<keyword evidence="6" id="KW-0021">Allosteric enzyme</keyword>
<sequence>MVDKKVITLDSDFINQVKKEIRPHWGELGWVTYKRTYARWLDDKNRSENWDETVKRVIEGNINLDPRLNHPTPQIIKELTNEAQQLFKLVYGLSATPSGRNLWISGTDYQKRNGDSLNNCWFIAIRPQKYGDSHISPDYLKKDQRAVSMPFSFTFDQLMKGGGVGFSVVDSNINQIPTVNQEVELSVVIDKNSKSYAPSLEKGAIDLDEWKKEHEKDQDYVYYKLPDTREGWVLANARLIDMHFNATNPENKKKLVLDISNIRPYGAKIHGFGGTASGPMPLVEMFFDINQVLNNRAGKNLTAVDATDICNLIGKTVVAGNVRRSAELALGSSDNQDFIKMKQDQDKEKLYHHRWASNNSVAINSKFKDYDPIADGILHNGEPGVVNLELSRNYGRIVDGYQPGIDNEVEGTNPCGEISLSNGEPCNLFEVFPFIAEKQGWDLKEAFALAARYTKRVTFSHYDWEVSRNAINKNRRIGVSMSGIQDWLLNDLGHRVVIGFKDAEDPATGEKIKKAIYDPKGIKVVDQLYQAVVGADRKYSQELHCNPSIKHTTVKPSGTVAKLAGVSEGMHFHYSGYLIQRIRFQESDPLLPALRACGYHTEPDIYTEHTIVVDFPIKAANADSKNFASAGTVSIAEQFATQAFLQTYWSDNAVSCTVTFQDNESKQIAPLLHQYRHTIKSTSLLPYYGGSLKQAPKQPISKDIYLERKKQITGDVEAFFEAENDDVKGLELVDQSDCASGACPIK</sequence>
<dbReference type="InterPro" id="IPR054158">
    <property type="entry name" value="RNR-II_ins_dom"/>
</dbReference>
<dbReference type="GO" id="GO:0006260">
    <property type="term" value="P:DNA replication"/>
    <property type="evidence" value="ECO:0007669"/>
    <property type="project" value="UniProtKB-KW"/>
</dbReference>
<dbReference type="GO" id="GO:0004748">
    <property type="term" value="F:ribonucleoside-diphosphate reductase activity, thioredoxin disulfide as acceptor"/>
    <property type="evidence" value="ECO:0007669"/>
    <property type="project" value="InterPro"/>
</dbReference>
<feature type="disulfide bond" description="Redox-active" evidence="15">
    <location>
        <begin position="120"/>
        <end position="426"/>
    </location>
</feature>
<evidence type="ECO:0000256" key="1">
    <source>
        <dbReference type="ARBA" id="ARBA00001922"/>
    </source>
</evidence>
<proteinExistence type="inferred from homology"/>
<evidence type="ECO:0000256" key="13">
    <source>
        <dbReference type="ARBA" id="ARBA00048987"/>
    </source>
</evidence>
<dbReference type="Pfam" id="PF21995">
    <property type="entry name" value="RNR-II_ins_dom"/>
    <property type="match status" value="1"/>
</dbReference>
<dbReference type="Pfam" id="PF17975">
    <property type="entry name" value="RNR_Alpha"/>
    <property type="match status" value="1"/>
</dbReference>
<keyword evidence="8" id="KW-0235">DNA replication</keyword>
<accession>A0A4S2BR01</accession>
<evidence type="ECO:0000256" key="12">
    <source>
        <dbReference type="ARBA" id="ARBA00023285"/>
    </source>
</evidence>
<evidence type="ECO:0000256" key="5">
    <source>
        <dbReference type="ARBA" id="ARBA00021063"/>
    </source>
</evidence>
<dbReference type="RefSeq" id="WP_135960441.1">
    <property type="nucleotide sequence ID" value="NZ_SRYV01000004.1"/>
</dbReference>
<dbReference type="NCBIfam" id="TIGR02505">
    <property type="entry name" value="RTPR"/>
    <property type="match status" value="1"/>
</dbReference>
<organism evidence="18 19">
    <name type="scientific">Lactobacillus intestinalis</name>
    <dbReference type="NCBI Taxonomy" id="151781"/>
    <lineage>
        <taxon>Bacteria</taxon>
        <taxon>Bacillati</taxon>
        <taxon>Bacillota</taxon>
        <taxon>Bacilli</taxon>
        <taxon>Lactobacillales</taxon>
        <taxon>Lactobacillaceae</taxon>
        <taxon>Lactobacillus</taxon>
    </lineage>
</organism>
<dbReference type="AlphaFoldDB" id="A0A4S2BR01"/>
<protein>
    <recommendedName>
        <fullName evidence="5">Adenosylcobalamin-dependent ribonucleoside-triphosphate reductase</fullName>
        <ecNumber evidence="4">1.17.4.2</ecNumber>
    </recommendedName>
</protein>
<evidence type="ECO:0000256" key="6">
    <source>
        <dbReference type="ARBA" id="ARBA00022533"/>
    </source>
</evidence>
<reference evidence="18 19" key="1">
    <citation type="submission" date="2019-04" db="EMBL/GenBank/DDBJ databases">
        <title>Microbes associate with the intestines of laboratory mice.</title>
        <authorList>
            <person name="Navarre W."/>
            <person name="Wong E."/>
            <person name="Huang K."/>
            <person name="Tropini C."/>
            <person name="Ng K."/>
            <person name="Yu B."/>
        </authorList>
    </citation>
    <scope>NUCLEOTIDE SEQUENCE [LARGE SCALE GENOMIC DNA]</scope>
    <source>
        <strain evidence="18 19">NM61_E11</strain>
    </source>
</reference>
<keyword evidence="7" id="KW-0846">Cobalamin</keyword>
<dbReference type="SUPFAM" id="SSF51998">
    <property type="entry name" value="PFL-like glycyl radical enzymes"/>
    <property type="match status" value="1"/>
</dbReference>
<evidence type="ECO:0000256" key="2">
    <source>
        <dbReference type="ARBA" id="ARBA00005654"/>
    </source>
</evidence>
<dbReference type="Proteomes" id="UP000309117">
    <property type="component" value="Unassembled WGS sequence"/>
</dbReference>
<dbReference type="InterPro" id="IPR040763">
    <property type="entry name" value="RNR_alpha_hel"/>
</dbReference>
<evidence type="ECO:0000256" key="15">
    <source>
        <dbReference type="PIRSR" id="PIRSR613345-2"/>
    </source>
</evidence>
<dbReference type="GO" id="GO:0000166">
    <property type="term" value="F:nucleotide binding"/>
    <property type="evidence" value="ECO:0007669"/>
    <property type="project" value="InterPro"/>
</dbReference>
<keyword evidence="10 15" id="KW-1015">Disulfide bond</keyword>
<feature type="domain" description="B12-dependent ribonucleotide reductase insertion" evidence="17">
    <location>
        <begin position="183"/>
        <end position="293"/>
    </location>
</feature>
<evidence type="ECO:0000256" key="9">
    <source>
        <dbReference type="ARBA" id="ARBA00023002"/>
    </source>
</evidence>
<evidence type="ECO:0000313" key="19">
    <source>
        <dbReference type="Proteomes" id="UP000309117"/>
    </source>
</evidence>
<dbReference type="InterPro" id="IPR050862">
    <property type="entry name" value="RdRp_reductase_class-2"/>
</dbReference>
<evidence type="ECO:0000256" key="4">
    <source>
        <dbReference type="ARBA" id="ARBA00012275"/>
    </source>
</evidence>
<dbReference type="PANTHER" id="PTHR43371:SF1">
    <property type="entry name" value="RIBONUCLEOSIDE-DIPHOSPHATE REDUCTASE"/>
    <property type="match status" value="1"/>
</dbReference>
<evidence type="ECO:0000313" key="18">
    <source>
        <dbReference type="EMBL" id="TGY16615.1"/>
    </source>
</evidence>
<dbReference type="Gene3D" id="3.30.1620.10">
    <property type="entry name" value="b-12 dependent (class ii) ribonucleotide reductase, Chain A, Domain 2"/>
    <property type="match status" value="1"/>
</dbReference>
<dbReference type="InterPro" id="IPR013345">
    <property type="entry name" value="RTP_Rdtase_AdoCbl-dep"/>
</dbReference>
<evidence type="ECO:0000256" key="11">
    <source>
        <dbReference type="ARBA" id="ARBA00023284"/>
    </source>
</evidence>
<evidence type="ECO:0000256" key="14">
    <source>
        <dbReference type="PIRSR" id="PIRSR613345-1"/>
    </source>
</evidence>
<keyword evidence="9 18" id="KW-0560">Oxidoreductase</keyword>
<comment type="catalytic activity">
    <reaction evidence="13">
        <text>a 2'-deoxyribonucleoside 5'-triphosphate + [thioredoxin]-disulfide + H2O = a ribonucleoside 5'-triphosphate + [thioredoxin]-dithiol</text>
        <dbReference type="Rhea" id="RHEA:12701"/>
        <dbReference type="Rhea" id="RHEA-COMP:10698"/>
        <dbReference type="Rhea" id="RHEA-COMP:10700"/>
        <dbReference type="ChEBI" id="CHEBI:15377"/>
        <dbReference type="ChEBI" id="CHEBI:29950"/>
        <dbReference type="ChEBI" id="CHEBI:50058"/>
        <dbReference type="ChEBI" id="CHEBI:61557"/>
        <dbReference type="ChEBI" id="CHEBI:61560"/>
        <dbReference type="EC" id="1.17.4.2"/>
    </reaction>
</comment>
<dbReference type="GO" id="GO:0008998">
    <property type="term" value="F:ribonucleoside-triphosphate reductase (thioredoxin) activity"/>
    <property type="evidence" value="ECO:0007669"/>
    <property type="project" value="UniProtKB-EC"/>
</dbReference>
<evidence type="ECO:0000256" key="10">
    <source>
        <dbReference type="ARBA" id="ARBA00023157"/>
    </source>
</evidence>
<evidence type="ECO:0000259" key="16">
    <source>
        <dbReference type="Pfam" id="PF17975"/>
    </source>
</evidence>
<dbReference type="PANTHER" id="PTHR43371">
    <property type="entry name" value="VITAMIN B12-DEPENDENT RIBONUCLEOTIDE REDUCTASE"/>
    <property type="match status" value="1"/>
</dbReference>
<keyword evidence="12" id="KW-0170">Cobalt</keyword>
<keyword evidence="11" id="KW-0676">Redox-active center</keyword>
<dbReference type="EC" id="1.17.4.2" evidence="4"/>
<dbReference type="EMBL" id="SRYV01000004">
    <property type="protein sequence ID" value="TGY16615.1"/>
    <property type="molecule type" value="Genomic_DNA"/>
</dbReference>
<name>A0A4S2BR01_9LACO</name>